<reference evidence="1 2" key="1">
    <citation type="submission" date="2016-06" db="EMBL/GenBank/DDBJ databases">
        <authorList>
            <person name="Olsen C.W."/>
            <person name="Carey S."/>
            <person name="Hinshaw L."/>
            <person name="Karasin A.I."/>
        </authorList>
    </citation>
    <scope>NUCLEOTIDE SEQUENCE [LARGE SCALE GENOMIC DNA]</scope>
    <source>
        <strain evidence="1 2">LZ-22</strain>
    </source>
</reference>
<organism evidence="1 2">
    <name type="scientific">Raineyella antarctica</name>
    <dbReference type="NCBI Taxonomy" id="1577474"/>
    <lineage>
        <taxon>Bacteria</taxon>
        <taxon>Bacillati</taxon>
        <taxon>Actinomycetota</taxon>
        <taxon>Actinomycetes</taxon>
        <taxon>Propionibacteriales</taxon>
        <taxon>Propionibacteriaceae</taxon>
        <taxon>Raineyella</taxon>
    </lineage>
</organism>
<evidence type="ECO:0000313" key="2">
    <source>
        <dbReference type="Proteomes" id="UP000199086"/>
    </source>
</evidence>
<evidence type="ECO:0008006" key="3">
    <source>
        <dbReference type="Google" id="ProtNLM"/>
    </source>
</evidence>
<keyword evidence="2" id="KW-1185">Reference proteome</keyword>
<proteinExistence type="predicted"/>
<name>A0A1G6I917_9ACTN</name>
<dbReference type="AlphaFoldDB" id="A0A1G6I917"/>
<gene>
    <name evidence="1" type="ORF">GA0111570_1151</name>
</gene>
<feature type="non-terminal residue" evidence="1">
    <location>
        <position position="48"/>
    </location>
</feature>
<dbReference type="EMBL" id="FMYF01000015">
    <property type="protein sequence ID" value="SDC03049.1"/>
    <property type="molecule type" value="Genomic_DNA"/>
</dbReference>
<dbReference type="Proteomes" id="UP000199086">
    <property type="component" value="Unassembled WGS sequence"/>
</dbReference>
<protein>
    <recommendedName>
        <fullName evidence="3">Homeodomain-like domain-containing protein</fullName>
    </recommendedName>
</protein>
<evidence type="ECO:0000313" key="1">
    <source>
        <dbReference type="EMBL" id="SDC03049.1"/>
    </source>
</evidence>
<sequence>MVRKIRAKLVLQLRAEGLSGRAIAASQAMSRKSVTAVLEAADAAGVGW</sequence>
<accession>A0A1G6I917</accession>